<keyword evidence="3" id="KW-1185">Reference proteome</keyword>
<dbReference type="Pfam" id="PF22495">
    <property type="entry name" value="HTH_92"/>
    <property type="match status" value="1"/>
</dbReference>
<proteinExistence type="predicted"/>
<accession>A0A944D5I8</accession>
<dbReference type="Proteomes" id="UP000694660">
    <property type="component" value="Unassembled WGS sequence"/>
</dbReference>
<dbReference type="RefSeq" id="WP_214360066.1">
    <property type="nucleotide sequence ID" value="NZ_JAEKFT010000003.1"/>
</dbReference>
<dbReference type="EMBL" id="JAEKFT010000003">
    <property type="protein sequence ID" value="MBT0960314.1"/>
    <property type="molecule type" value="Genomic_DNA"/>
</dbReference>
<dbReference type="InterPro" id="IPR055172">
    <property type="entry name" value="HTH_RsaL-like"/>
</dbReference>
<organism evidence="2 3">
    <name type="scientific">Denitromonas iodatirespirans</name>
    <dbReference type="NCBI Taxonomy" id="2795389"/>
    <lineage>
        <taxon>Bacteria</taxon>
        <taxon>Pseudomonadati</taxon>
        <taxon>Pseudomonadota</taxon>
        <taxon>Betaproteobacteria</taxon>
        <taxon>Rhodocyclales</taxon>
        <taxon>Zoogloeaceae</taxon>
        <taxon>Denitromonas</taxon>
    </lineage>
</organism>
<feature type="domain" description="RsaL-like HTH" evidence="1">
    <location>
        <begin position="32"/>
        <end position="74"/>
    </location>
</feature>
<protein>
    <submittedName>
        <fullName evidence="2">XRE family transcriptional regulator</fullName>
    </submittedName>
</protein>
<comment type="caution">
    <text evidence="2">The sequence shown here is derived from an EMBL/GenBank/DDBJ whole genome shotgun (WGS) entry which is preliminary data.</text>
</comment>
<dbReference type="AlphaFoldDB" id="A0A944D5I8"/>
<sequence length="83" mass="9756">MTHPLPRYAHPATQVNRRNPSRLARLLSDVGAYRWQLRMNQTEFWTRYGATQSGGSRYEKGRQPHRAIQLLFALEEMGRSTRK</sequence>
<gene>
    <name evidence="2" type="ORF">I8J34_03930</name>
</gene>
<evidence type="ECO:0000313" key="2">
    <source>
        <dbReference type="EMBL" id="MBT0960314.1"/>
    </source>
</evidence>
<reference evidence="3" key="1">
    <citation type="journal article" date="2022" name="ISME J.">
        <title>Genetic and phylogenetic analysis of dissimilatory iodate-reducing bacteria identifies potential niches across the world's oceans.</title>
        <authorList>
            <person name="Reyes-Umana V."/>
            <person name="Henning Z."/>
            <person name="Lee K."/>
            <person name="Barnum T.P."/>
            <person name="Coates J.D."/>
        </authorList>
    </citation>
    <scope>NUCLEOTIDE SEQUENCE [LARGE SCALE GENOMIC DNA]</scope>
    <source>
        <strain evidence="3">IR12</strain>
    </source>
</reference>
<evidence type="ECO:0000313" key="3">
    <source>
        <dbReference type="Proteomes" id="UP000694660"/>
    </source>
</evidence>
<evidence type="ECO:0000259" key="1">
    <source>
        <dbReference type="Pfam" id="PF22495"/>
    </source>
</evidence>
<name>A0A944D5I8_DENI1</name>